<accession>A0A7Y4KFP6</accession>
<organism evidence="2 3">
    <name type="scientific">Corallococcus exercitus</name>
    <dbReference type="NCBI Taxonomy" id="2316736"/>
    <lineage>
        <taxon>Bacteria</taxon>
        <taxon>Pseudomonadati</taxon>
        <taxon>Myxococcota</taxon>
        <taxon>Myxococcia</taxon>
        <taxon>Myxococcales</taxon>
        <taxon>Cystobacterineae</taxon>
        <taxon>Myxococcaceae</taxon>
        <taxon>Corallococcus</taxon>
    </lineage>
</organism>
<reference evidence="2 3" key="1">
    <citation type="submission" date="2020-05" db="EMBL/GenBank/DDBJ databases">
        <authorList>
            <person name="Whitworth D."/>
        </authorList>
    </citation>
    <scope>NUCLEOTIDE SEQUENCE [LARGE SCALE GENOMIC DNA]</scope>
    <source>
        <strain evidence="2 3">AB043B</strain>
    </source>
</reference>
<evidence type="ECO:0000313" key="3">
    <source>
        <dbReference type="Proteomes" id="UP000563426"/>
    </source>
</evidence>
<dbReference type="EMBL" id="JABFJV010000007">
    <property type="protein sequence ID" value="NOK32024.1"/>
    <property type="molecule type" value="Genomic_DNA"/>
</dbReference>
<dbReference type="InterPro" id="IPR025136">
    <property type="entry name" value="MAP3K_TRAF-bd"/>
</dbReference>
<keyword evidence="3" id="KW-1185">Reference proteome</keyword>
<feature type="domain" description="MAP3K TRAFs-binding" evidence="1">
    <location>
        <begin position="81"/>
        <end position="430"/>
    </location>
</feature>
<dbReference type="Pfam" id="PF13281">
    <property type="entry name" value="MAP3K_TRAF_bd"/>
    <property type="match status" value="1"/>
</dbReference>
<comment type="caution">
    <text evidence="2">The sequence shown here is derived from an EMBL/GenBank/DDBJ whole genome shotgun (WGS) entry which is preliminary data.</text>
</comment>
<dbReference type="RefSeq" id="WP_171432845.1">
    <property type="nucleotide sequence ID" value="NZ_JABFJV010000007.1"/>
</dbReference>
<protein>
    <submittedName>
        <fullName evidence="2">DUF4071 domain-containing protein</fullName>
    </submittedName>
</protein>
<gene>
    <name evidence="2" type="ORF">HMI49_02245</name>
</gene>
<proteinExistence type="predicted"/>
<name>A0A7Y4KFP6_9BACT</name>
<dbReference type="Proteomes" id="UP000563426">
    <property type="component" value="Unassembled WGS sequence"/>
</dbReference>
<dbReference type="AlphaFoldDB" id="A0A7Y4KFP6"/>
<evidence type="ECO:0000259" key="1">
    <source>
        <dbReference type="Pfam" id="PF13281"/>
    </source>
</evidence>
<sequence length="453" mass="50496">MNNSLCFVLMPFGKKPDGTGRIIDFDEVYRQIIAPAISDAGLEPIRADEEQAGGIIHKAMFERLILCAYAVADLTTANANVFYELGVRHAVRPWRTVAMFTEGMRLPFDVNYLRSIPYALDDAGVPKDVAASRKKLSDTLKAARDDANRPNIDSPVFQLLDYLSPVQVAHEKTDLFRQQAKYSEEAKRGFAAARKQESATAVDDVLQRLRPLGELEAGVLIDAMLSFRAVKAWPEMVAFIDRLPVAIRETVMVQEQRGFALNRTGRGDAAEETLLSLISKRGASSETLGILGRVYKDRWEAAHEAGNEDEARALLDKAIETYLKGFDADIRDAYPGVNAVTLMELHEPPDARSDELLPVVHYAVTRKMSARAPDYWDYATLLELAVLSRDSAAAAGALGKALTAVREPWWPESTQRNLRLIRQARARRGEQLPWAEDAERKLRKKAGLDEMLS</sequence>
<evidence type="ECO:0000313" key="2">
    <source>
        <dbReference type="EMBL" id="NOK32024.1"/>
    </source>
</evidence>